<dbReference type="EMBL" id="CP002542">
    <property type="protein sequence ID" value="AEA43169.1"/>
    <property type="molecule type" value="Genomic_DNA"/>
</dbReference>
<dbReference type="RefSeq" id="WP_013685941.1">
    <property type="nucleotide sequence ID" value="NC_015321.1"/>
</dbReference>
<organism evidence="2 3">
    <name type="scientific">Fluviicola taffensis (strain DSM 16823 / NCIMB 13979 / RW262)</name>
    <dbReference type="NCBI Taxonomy" id="755732"/>
    <lineage>
        <taxon>Bacteria</taxon>
        <taxon>Pseudomonadati</taxon>
        <taxon>Bacteroidota</taxon>
        <taxon>Flavobacteriia</taxon>
        <taxon>Flavobacteriales</taxon>
        <taxon>Crocinitomicaceae</taxon>
        <taxon>Fluviicola</taxon>
    </lineage>
</organism>
<dbReference type="HOGENOM" id="CLU_2537621_0_0_10"/>
<keyword evidence="1" id="KW-0732">Signal</keyword>
<evidence type="ECO:0000313" key="3">
    <source>
        <dbReference type="Proteomes" id="UP000007463"/>
    </source>
</evidence>
<evidence type="ECO:0000313" key="2">
    <source>
        <dbReference type="EMBL" id="AEA43169.1"/>
    </source>
</evidence>
<gene>
    <name evidence="2" type="ordered locus">Fluta_1174</name>
</gene>
<dbReference type="Proteomes" id="UP000007463">
    <property type="component" value="Chromosome"/>
</dbReference>
<dbReference type="STRING" id="755732.Fluta_1174"/>
<name>F2IB83_FLUTR</name>
<dbReference type="KEGG" id="fte:Fluta_1174"/>
<proteinExistence type="predicted"/>
<dbReference type="AlphaFoldDB" id="F2IB83"/>
<evidence type="ECO:0000256" key="1">
    <source>
        <dbReference type="SAM" id="SignalP"/>
    </source>
</evidence>
<accession>F2IB83</accession>
<keyword evidence="3" id="KW-1185">Reference proteome</keyword>
<reference evidence="2 3" key="1">
    <citation type="journal article" date="2011" name="Stand. Genomic Sci.">
        <title>Complete genome sequence of the gliding freshwater bacterium Fluviicola taffensis type strain (RW262).</title>
        <authorList>
            <person name="Woyke T."/>
            <person name="Chertkov O."/>
            <person name="Lapidus A."/>
            <person name="Nolan M."/>
            <person name="Lucas S."/>
            <person name="Del Rio T.G."/>
            <person name="Tice H."/>
            <person name="Cheng J.F."/>
            <person name="Tapia R."/>
            <person name="Han C."/>
            <person name="Goodwin L."/>
            <person name="Pitluck S."/>
            <person name="Liolios K."/>
            <person name="Pagani I."/>
            <person name="Ivanova N."/>
            <person name="Huntemann M."/>
            <person name="Mavromatis K."/>
            <person name="Mikhailova N."/>
            <person name="Pati A."/>
            <person name="Chen A."/>
            <person name="Palaniappan K."/>
            <person name="Land M."/>
            <person name="Hauser L."/>
            <person name="Brambilla E.M."/>
            <person name="Rohde M."/>
            <person name="Mwirichia R."/>
            <person name="Sikorski J."/>
            <person name="Tindall B.J."/>
            <person name="Goker M."/>
            <person name="Bristow J."/>
            <person name="Eisen J.A."/>
            <person name="Markowitz V."/>
            <person name="Hugenholtz P."/>
            <person name="Klenk H.P."/>
            <person name="Kyrpides N.C."/>
        </authorList>
    </citation>
    <scope>NUCLEOTIDE SEQUENCE [LARGE SCALE GENOMIC DNA]</scope>
    <source>
        <strain evidence="3">DSM 16823 / RW262 / RW262</strain>
    </source>
</reference>
<sequence length="83" mass="9571" precursor="true">MKRIINSRQFLKSAIFLLGILFPLHFHAQTQNPVNPQISITESFNGFTYFKVNGIWKVQDPNTLQMFNIATDRISVKFKPTAT</sequence>
<feature type="signal peptide" evidence="1">
    <location>
        <begin position="1"/>
        <end position="28"/>
    </location>
</feature>
<feature type="chain" id="PRO_5003278340" evidence="1">
    <location>
        <begin position="29"/>
        <end position="83"/>
    </location>
</feature>
<reference evidence="3" key="2">
    <citation type="submission" date="2011-02" db="EMBL/GenBank/DDBJ databases">
        <title>The complete genome of Fluviicola taffensis DSM 16823.</title>
        <authorList>
            <consortium name="US DOE Joint Genome Institute (JGI-PGF)"/>
            <person name="Lucas S."/>
            <person name="Copeland A."/>
            <person name="Lapidus A."/>
            <person name="Bruce D."/>
            <person name="Goodwin L."/>
            <person name="Pitluck S."/>
            <person name="Kyrpides N."/>
            <person name="Mavromatis K."/>
            <person name="Ivanova N."/>
            <person name="Mikhailova N."/>
            <person name="Pagani I."/>
            <person name="Chertkov O."/>
            <person name="Detter J.C."/>
            <person name="Han C."/>
            <person name="Tapia R."/>
            <person name="Land M."/>
            <person name="Hauser L."/>
            <person name="Markowitz V."/>
            <person name="Cheng J.-F."/>
            <person name="Hugenholtz P."/>
            <person name="Woyke T."/>
            <person name="Wu D."/>
            <person name="Tindall B."/>
            <person name="Pomrenke H.G."/>
            <person name="Brambilla E."/>
            <person name="Klenk H.-P."/>
            <person name="Eisen J.A."/>
        </authorList>
    </citation>
    <scope>NUCLEOTIDE SEQUENCE [LARGE SCALE GENOMIC DNA]</scope>
    <source>
        <strain evidence="3">DSM 16823 / RW262 / RW262</strain>
    </source>
</reference>
<protein>
    <submittedName>
        <fullName evidence="2">Uncharacterized protein</fullName>
    </submittedName>
</protein>